<dbReference type="STRING" id="1563681.BFP71_10850"/>
<evidence type="ECO:0000313" key="2">
    <source>
        <dbReference type="Proteomes" id="UP000095552"/>
    </source>
</evidence>
<dbReference type="InterPro" id="IPR023614">
    <property type="entry name" value="Porin_dom_sf"/>
</dbReference>
<gene>
    <name evidence="1" type="ORF">BFP71_10850</name>
</gene>
<dbReference type="Proteomes" id="UP000095552">
    <property type="component" value="Unassembled WGS sequence"/>
</dbReference>
<evidence type="ECO:0008006" key="3">
    <source>
        <dbReference type="Google" id="ProtNLM"/>
    </source>
</evidence>
<dbReference type="RefSeq" id="WP_069835493.1">
    <property type="nucleotide sequence ID" value="NZ_MDGQ01000005.1"/>
</dbReference>
<organism evidence="1 2">
    <name type="scientific">Roseivirga misakiensis</name>
    <dbReference type="NCBI Taxonomy" id="1563681"/>
    <lineage>
        <taxon>Bacteria</taxon>
        <taxon>Pseudomonadati</taxon>
        <taxon>Bacteroidota</taxon>
        <taxon>Cytophagia</taxon>
        <taxon>Cytophagales</taxon>
        <taxon>Roseivirgaceae</taxon>
        <taxon>Roseivirga</taxon>
    </lineage>
</organism>
<proteinExistence type="predicted"/>
<accession>A0A1E5SXY5</accession>
<reference evidence="1 2" key="1">
    <citation type="submission" date="2016-08" db="EMBL/GenBank/DDBJ databases">
        <title>Draft genome of Fabibacter sp. strain SK-8.</title>
        <authorList>
            <person name="Wong S.-K."/>
            <person name="Hamasaki K."/>
            <person name="Yoshizawa S."/>
        </authorList>
    </citation>
    <scope>NUCLEOTIDE SEQUENCE [LARGE SCALE GENOMIC DNA]</scope>
    <source>
        <strain evidence="1 2">SK-8</strain>
    </source>
</reference>
<dbReference type="Gene3D" id="2.40.160.10">
    <property type="entry name" value="Porin"/>
    <property type="match status" value="1"/>
</dbReference>
<evidence type="ECO:0000313" key="1">
    <source>
        <dbReference type="EMBL" id="OEK03988.1"/>
    </source>
</evidence>
<keyword evidence="2" id="KW-1185">Reference proteome</keyword>
<dbReference type="EMBL" id="MDGQ01000005">
    <property type="protein sequence ID" value="OEK03988.1"/>
    <property type="molecule type" value="Genomic_DNA"/>
</dbReference>
<dbReference type="OrthoDB" id="862900at2"/>
<comment type="caution">
    <text evidence="1">The sequence shown here is derived from an EMBL/GenBank/DDBJ whole genome shotgun (WGS) entry which is preliminary data.</text>
</comment>
<name>A0A1E5SXY5_9BACT</name>
<sequence>MDTFNKGDLEDFSGTVAHAYLRYNYDVKDWLTLGAQGNTLFHFGIDNITKRDALTGSGPIYEANLWHPNYLSGSSSFALPQLYARFNLSKHQITVGRFLIETPSINSEPWPFPNAVQGLWYKYEASSGLKVQLGAIHEISPRFTGEFASIGETIGLIAVGLDENGNAAGYPGNVNSNFLGIANAELQVTDQLALKFWNYYADNVYNTTLIEPELTFEGGYSLKAMFIHQFKVGEGGNINPALSFLPDGHKASAFGLRLEKRKDQNLFQFNFSRIGASGRMLLPREWGLEPFYTFQRRTRVEGLSDVTSFMVKWQREFESEKRDMRFFTSIGTNRLNDPAEFVTNKLGVPSHIHWDTSIKYSPKTKGLNGLSLEWYLAYRFLDDDIGGNEAYRINRVDFFHSDILLTFTF</sequence>
<protein>
    <recommendedName>
        <fullName evidence="3">Outer membrane porin, OprD family</fullName>
    </recommendedName>
</protein>
<dbReference type="AlphaFoldDB" id="A0A1E5SXY5"/>